<comment type="similarity">
    <text evidence="4">Belongs to the WD repeat MDV1/CAF4 family.</text>
</comment>
<evidence type="ECO:0000256" key="4">
    <source>
        <dbReference type="ARBA" id="ARBA00038415"/>
    </source>
</evidence>
<accession>A0A2T4A7U1</accession>
<proteinExistence type="inferred from homology"/>
<evidence type="ECO:0000256" key="1">
    <source>
        <dbReference type="ARBA" id="ARBA00022574"/>
    </source>
</evidence>
<dbReference type="RefSeq" id="XP_024772817.1">
    <property type="nucleotide sequence ID" value="XM_024916114.1"/>
</dbReference>
<dbReference type="Proteomes" id="UP000241690">
    <property type="component" value="Unassembled WGS sequence"/>
</dbReference>
<keyword evidence="1 7" id="KW-0853">WD repeat</keyword>
<organism evidence="9 10">
    <name type="scientific">Trichoderma harzianum CBS 226.95</name>
    <dbReference type="NCBI Taxonomy" id="983964"/>
    <lineage>
        <taxon>Eukaryota</taxon>
        <taxon>Fungi</taxon>
        <taxon>Dikarya</taxon>
        <taxon>Ascomycota</taxon>
        <taxon>Pezizomycotina</taxon>
        <taxon>Sordariomycetes</taxon>
        <taxon>Hypocreomycetidae</taxon>
        <taxon>Hypocreales</taxon>
        <taxon>Hypocreaceae</taxon>
        <taxon>Trichoderma</taxon>
    </lineage>
</organism>
<dbReference type="PANTHER" id="PTHR22847">
    <property type="entry name" value="WD40 REPEAT PROTEIN"/>
    <property type="match status" value="1"/>
</dbReference>
<gene>
    <name evidence="9" type="ORF">M431DRAFT_483313</name>
</gene>
<evidence type="ECO:0000259" key="8">
    <source>
        <dbReference type="PROSITE" id="PS50837"/>
    </source>
</evidence>
<protein>
    <recommendedName>
        <fullName evidence="5">Mitochondrial division protein 1</fullName>
    </recommendedName>
</protein>
<feature type="repeat" description="WD" evidence="7">
    <location>
        <begin position="619"/>
        <end position="660"/>
    </location>
</feature>
<evidence type="ECO:0000313" key="10">
    <source>
        <dbReference type="Proteomes" id="UP000241690"/>
    </source>
</evidence>
<dbReference type="STRING" id="983964.A0A2T4A7U1"/>
<dbReference type="SUPFAM" id="SSF52540">
    <property type="entry name" value="P-loop containing nucleoside triphosphate hydrolases"/>
    <property type="match status" value="1"/>
</dbReference>
<dbReference type="InterPro" id="IPR007111">
    <property type="entry name" value="NACHT_NTPase"/>
</dbReference>
<keyword evidence="3" id="KW-0175">Coiled coil</keyword>
<dbReference type="PROSITE" id="PS50082">
    <property type="entry name" value="WD_REPEATS_2"/>
    <property type="match status" value="3"/>
</dbReference>
<evidence type="ECO:0000256" key="6">
    <source>
        <dbReference type="ARBA" id="ARBA00043913"/>
    </source>
</evidence>
<dbReference type="Pfam" id="PF00400">
    <property type="entry name" value="WD40"/>
    <property type="match status" value="3"/>
</dbReference>
<dbReference type="Gene3D" id="2.130.10.10">
    <property type="entry name" value="YVTN repeat-like/Quinoprotein amine dehydrogenase"/>
    <property type="match status" value="3"/>
</dbReference>
<comment type="function">
    <text evidence="6">Involved in mitochondrial fission. Acts as an adapter protein required to form mitochondrial fission complexes. Formation of these complexes is required to promote constriction and fission of the mitochondrial compartment at a late step in mitochondrial division.</text>
</comment>
<keyword evidence="10" id="KW-1185">Reference proteome</keyword>
<dbReference type="PROSITE" id="PS50837">
    <property type="entry name" value="NACHT"/>
    <property type="match status" value="1"/>
</dbReference>
<feature type="domain" description="NACHT" evidence="8">
    <location>
        <begin position="85"/>
        <end position="239"/>
    </location>
</feature>
<evidence type="ECO:0000256" key="2">
    <source>
        <dbReference type="ARBA" id="ARBA00022737"/>
    </source>
</evidence>
<sequence>MDSMDSSFRNITSNSFGDNITINQNNIQNPAADQTDQCLKDLRLTDPRDDKTRIQQTKGGLLKESSSWIFENETFKQWRDDEQNSLFWIKGDPGKGKTMLLCAIIDELAPGTKLAKPMDRTTETFLSYFFCQGTDSRINNATAVLRSLIYLIIIQERSLISHVQERYNHAGKGLFIDANARVALSDMLLNILRDPKVGDIVFVVDALDECETDSDELLDFITKYASLPRVKWIISSRNNLNIQQKLEPFIRSGILTLELKANAETVSNAVDIYIGHRISRLRSVHHNQGQRDELRDALREKANGTFLWVSLVMKELEDVQSWEVTEVVKEMPMDLSAVYRRMISQIRHQRRGNAKFCWKILSTIFTAYYPLNLGELGILAGLPNEISEHFERIKQLVTMCGSFLTIREGTIYFIHQSAKDFLSTEAFQSDAAQRHADIFEQSITAISTLPQNVYGLPDFGFRSEHTWAPEPSPLAPMRYSCFCWIGHFCDAYGANPKPGTGLALQEKLWSFLKDNVLRWLESMILLGGLANALRSLQKMARELQFDADSQLSEFLHSTEKFIINNGPLITRAPLQVYGSALVFSQASSAMNQHQWKERLPLIEQVKGVIQTNNALLQTLEGHASTVRAVCFSMDGKAIASGSDSGTVLVWDAATGAILHTFAAGYRNILAISFAPDGESVVFLSHGYSVFENFLSLVTLSLDTKTPSPQLDNSGIRSNRAIAWDGSRRFNHSPRATFSLDGQMLAIIGGSDRPIELWNVATCLCLRAFQKDKTGAPIWSLAFSPDSKTIASGHEIATVSLWDVETGVCFRKLAAYPDENLTITAIAFQLDSKKLVFRSWAPSENIQVLDIATGRSQETHISHDCQICAIAFSPDGRTVAVGSEDGTIQLWDVDFGMQPWTTGDTARPKAEPTRSKIIEQMEFSPDGKILALSTIFPSREDGVITFSPDGGTLALGCCGICLWDVATAREIRHPTLSGTHCTAIAFSPNGEELASSLGGFEIQLQNLATGETHRRFTRGTEMVNAITFFPEGKTLAAVYDCGLILLWDTATGTCLQELRTDLPWSVEYTSIKYLPDGPFLCLNQQYIIKLSQENEEPPEHDALRIDEEWITKSGKSLLWLPREYRYNSVAIQGNIVAIAHESGITFIRFHSPAPKGL</sequence>
<name>A0A2T4A7U1_TRIHA</name>
<dbReference type="SUPFAM" id="SSF50998">
    <property type="entry name" value="Quinoprotein alcohol dehydrogenase-like"/>
    <property type="match status" value="1"/>
</dbReference>
<evidence type="ECO:0000256" key="3">
    <source>
        <dbReference type="ARBA" id="ARBA00023054"/>
    </source>
</evidence>
<dbReference type="InterPro" id="IPR027417">
    <property type="entry name" value="P-loop_NTPase"/>
</dbReference>
<feature type="repeat" description="WD" evidence="7">
    <location>
        <begin position="859"/>
        <end position="893"/>
    </location>
</feature>
<dbReference type="InterPro" id="IPR056884">
    <property type="entry name" value="NPHP3-like_N"/>
</dbReference>
<dbReference type="SUPFAM" id="SSF50978">
    <property type="entry name" value="WD40 repeat-like"/>
    <property type="match status" value="1"/>
</dbReference>
<evidence type="ECO:0000256" key="5">
    <source>
        <dbReference type="ARBA" id="ARBA00039789"/>
    </source>
</evidence>
<dbReference type="CDD" id="cd00200">
    <property type="entry name" value="WD40"/>
    <property type="match status" value="1"/>
</dbReference>
<keyword evidence="2" id="KW-0677">Repeat</keyword>
<dbReference type="SMART" id="SM00320">
    <property type="entry name" value="WD40"/>
    <property type="match status" value="7"/>
</dbReference>
<dbReference type="GO" id="GO:1990234">
    <property type="term" value="C:transferase complex"/>
    <property type="evidence" value="ECO:0007669"/>
    <property type="project" value="UniProtKB-ARBA"/>
</dbReference>
<dbReference type="AlphaFoldDB" id="A0A2T4A7U1"/>
<dbReference type="Pfam" id="PF24883">
    <property type="entry name" value="NPHP3_N"/>
    <property type="match status" value="1"/>
</dbReference>
<dbReference type="InterPro" id="IPR011047">
    <property type="entry name" value="Quinoprotein_ADH-like_sf"/>
</dbReference>
<dbReference type="Gene3D" id="3.40.50.300">
    <property type="entry name" value="P-loop containing nucleotide triphosphate hydrolases"/>
    <property type="match status" value="1"/>
</dbReference>
<dbReference type="InterPro" id="IPR015943">
    <property type="entry name" value="WD40/YVTN_repeat-like_dom_sf"/>
</dbReference>
<dbReference type="GeneID" id="36624683"/>
<dbReference type="PROSITE" id="PS50294">
    <property type="entry name" value="WD_REPEATS_REGION"/>
    <property type="match status" value="2"/>
</dbReference>
<feature type="repeat" description="WD" evidence="7">
    <location>
        <begin position="777"/>
        <end position="811"/>
    </location>
</feature>
<dbReference type="PANTHER" id="PTHR22847:SF637">
    <property type="entry name" value="WD REPEAT DOMAIN 5B"/>
    <property type="match status" value="1"/>
</dbReference>
<dbReference type="InterPro" id="IPR036322">
    <property type="entry name" value="WD40_repeat_dom_sf"/>
</dbReference>
<evidence type="ECO:0000313" key="9">
    <source>
        <dbReference type="EMBL" id="PTB53140.1"/>
    </source>
</evidence>
<evidence type="ECO:0000256" key="7">
    <source>
        <dbReference type="PROSITE-ProRule" id="PRU00221"/>
    </source>
</evidence>
<reference evidence="9 10" key="1">
    <citation type="submission" date="2016-07" db="EMBL/GenBank/DDBJ databases">
        <title>Multiple horizontal gene transfer events from other fungi enriched the ability of initially mycotrophic Trichoderma (Ascomycota) to feed on dead plant biomass.</title>
        <authorList>
            <consortium name="DOE Joint Genome Institute"/>
            <person name="Aerts A."/>
            <person name="Atanasova L."/>
            <person name="Chenthamara K."/>
            <person name="Zhang J."/>
            <person name="Grujic M."/>
            <person name="Henrissat B."/>
            <person name="Kuo A."/>
            <person name="Salamov A."/>
            <person name="Lipzen A."/>
            <person name="Labutti K."/>
            <person name="Barry K."/>
            <person name="Miao Y."/>
            <person name="Rahimi M.J."/>
            <person name="Shen Q."/>
            <person name="Grigoriev I.V."/>
            <person name="Kubicek C.P."/>
            <person name="Druzhinina I.S."/>
        </authorList>
    </citation>
    <scope>NUCLEOTIDE SEQUENCE [LARGE SCALE GENOMIC DNA]</scope>
    <source>
        <strain evidence="9 10">CBS 226.95</strain>
    </source>
</reference>
<dbReference type="EMBL" id="KZ679682">
    <property type="protein sequence ID" value="PTB53140.1"/>
    <property type="molecule type" value="Genomic_DNA"/>
</dbReference>
<dbReference type="InterPro" id="IPR001680">
    <property type="entry name" value="WD40_rpt"/>
</dbReference>